<dbReference type="GO" id="GO:0000045">
    <property type="term" value="P:autophagosome assembly"/>
    <property type="evidence" value="ECO:0007669"/>
    <property type="project" value="TreeGrafter"/>
</dbReference>
<dbReference type="InterPro" id="IPR008504">
    <property type="entry name" value="Emc6"/>
</dbReference>
<evidence type="ECO:0000256" key="7">
    <source>
        <dbReference type="ARBA" id="ARBA00023136"/>
    </source>
</evidence>
<dbReference type="GO" id="GO:0034975">
    <property type="term" value="P:protein folding in endoplasmic reticulum"/>
    <property type="evidence" value="ECO:0007669"/>
    <property type="project" value="TreeGrafter"/>
</dbReference>
<keyword evidence="5" id="KW-0256">Endoplasmic reticulum</keyword>
<dbReference type="EMBL" id="DF196793">
    <property type="protein sequence ID" value="GAC77739.1"/>
    <property type="molecule type" value="Genomic_DNA"/>
</dbReference>
<dbReference type="PANTHER" id="PTHR20994:SF0">
    <property type="entry name" value="ER MEMBRANE PROTEIN COMPLEX SUBUNIT 6"/>
    <property type="match status" value="1"/>
</dbReference>
<keyword evidence="7 8" id="KW-0472">Membrane</keyword>
<dbReference type="Pfam" id="PF07019">
    <property type="entry name" value="EMC6"/>
    <property type="match status" value="1"/>
</dbReference>
<sequence>MSAAALIQEQELQLRAQSYYPENVAHNSKQVEYVRSTALSVAGSVAGVLGMTNWLGFGFYAISVLVTNVLVLVVNANRTPSKYFITPSPPSKPLSTTTKGKTGEVKIDPRSGSFTTQDTAAFLVSGLTENAFSFILWWTFWYGIVHGKFAIYAANLDGTSTLNSAHERLTKVYD</sequence>
<keyword evidence="4 8" id="KW-0812">Transmembrane</keyword>
<accession>M9M1Z7</accession>
<proteinExistence type="inferred from homology"/>
<dbReference type="AlphaFoldDB" id="M9M1Z7"/>
<comment type="similarity">
    <text evidence="2">Belongs to the EMC6 family.</text>
</comment>
<evidence type="ECO:0000313" key="9">
    <source>
        <dbReference type="EMBL" id="GAC77739.1"/>
    </source>
</evidence>
<gene>
    <name evidence="9" type="ORF">PANT_27c00095</name>
</gene>
<evidence type="ECO:0000256" key="4">
    <source>
        <dbReference type="ARBA" id="ARBA00022692"/>
    </source>
</evidence>
<dbReference type="Proteomes" id="UP000011976">
    <property type="component" value="Unassembled WGS sequence"/>
</dbReference>
<name>M9M1Z7_PSEA3</name>
<dbReference type="PANTHER" id="PTHR20994">
    <property type="entry name" value="ER MEMBRANE PROTEIN COMPLEX SUBUNIT 6"/>
    <property type="match status" value="1"/>
</dbReference>
<evidence type="ECO:0000313" key="10">
    <source>
        <dbReference type="Proteomes" id="UP000011976"/>
    </source>
</evidence>
<dbReference type="GO" id="GO:0072546">
    <property type="term" value="C:EMC complex"/>
    <property type="evidence" value="ECO:0007669"/>
    <property type="project" value="InterPro"/>
</dbReference>
<comment type="subcellular location">
    <subcellularLocation>
        <location evidence="1">Endoplasmic reticulum membrane</location>
        <topology evidence="1">Multi-pass membrane protein</topology>
    </subcellularLocation>
</comment>
<protein>
    <recommendedName>
        <fullName evidence="3">ER membrane protein complex subunit 6</fullName>
    </recommendedName>
</protein>
<dbReference type="STRING" id="1151754.M9M1Z7"/>
<evidence type="ECO:0000256" key="1">
    <source>
        <dbReference type="ARBA" id="ARBA00004477"/>
    </source>
</evidence>
<evidence type="ECO:0000256" key="6">
    <source>
        <dbReference type="ARBA" id="ARBA00022989"/>
    </source>
</evidence>
<evidence type="ECO:0000256" key="8">
    <source>
        <dbReference type="SAM" id="Phobius"/>
    </source>
</evidence>
<evidence type="ECO:0000256" key="3">
    <source>
        <dbReference type="ARBA" id="ARBA00020827"/>
    </source>
</evidence>
<reference evidence="10" key="1">
    <citation type="journal article" date="2013" name="Genome Announc.">
        <title>Genome sequence of the basidiomycetous yeast Pseudozyma antarctica T-34, a producer of the glycolipid biosurfactants mannosylerythritol lipids.</title>
        <authorList>
            <person name="Morita T."/>
            <person name="Koike H."/>
            <person name="Koyama Y."/>
            <person name="Hagiwara H."/>
            <person name="Ito E."/>
            <person name="Fukuoka T."/>
            <person name="Imura T."/>
            <person name="Machida M."/>
            <person name="Kitamoto D."/>
        </authorList>
    </citation>
    <scope>NUCLEOTIDE SEQUENCE [LARGE SCALE GENOMIC DNA]</scope>
    <source>
        <strain evidence="10">T-34</strain>
    </source>
</reference>
<evidence type="ECO:0000256" key="5">
    <source>
        <dbReference type="ARBA" id="ARBA00022824"/>
    </source>
</evidence>
<organism evidence="9 10">
    <name type="scientific">Pseudozyma antarctica (strain T-34)</name>
    <name type="common">Yeast</name>
    <name type="synonym">Candida antarctica</name>
    <dbReference type="NCBI Taxonomy" id="1151754"/>
    <lineage>
        <taxon>Eukaryota</taxon>
        <taxon>Fungi</taxon>
        <taxon>Dikarya</taxon>
        <taxon>Basidiomycota</taxon>
        <taxon>Ustilaginomycotina</taxon>
        <taxon>Ustilaginomycetes</taxon>
        <taxon>Ustilaginales</taxon>
        <taxon>Ustilaginaceae</taxon>
        <taxon>Moesziomyces</taxon>
    </lineage>
</organism>
<keyword evidence="6 8" id="KW-1133">Transmembrane helix</keyword>
<dbReference type="InterPro" id="IPR029008">
    <property type="entry name" value="EMC6-like"/>
</dbReference>
<dbReference type="OrthoDB" id="16510at2759"/>
<feature type="transmembrane region" description="Helical" evidence="8">
    <location>
        <begin position="54"/>
        <end position="74"/>
    </location>
</feature>
<evidence type="ECO:0000256" key="2">
    <source>
        <dbReference type="ARBA" id="ARBA00009436"/>
    </source>
</evidence>